<feature type="region of interest" description="Disordered" evidence="1">
    <location>
        <begin position="538"/>
        <end position="557"/>
    </location>
</feature>
<feature type="domain" description="DUF7371" evidence="3">
    <location>
        <begin position="563"/>
        <end position="770"/>
    </location>
</feature>
<gene>
    <name evidence="4" type="ORF">DSL72_005038</name>
</gene>
<dbReference type="OrthoDB" id="5385013at2759"/>
<dbReference type="EMBL" id="CP063408">
    <property type="protein sequence ID" value="QSZ33470.1"/>
    <property type="molecule type" value="Genomic_DNA"/>
</dbReference>
<name>A0A8A3PEF8_9HELO</name>
<keyword evidence="5" id="KW-1185">Reference proteome</keyword>
<sequence>MIAYLLLAMWVFWASCANAAPRGEAEASAFALLASNTSIVTVYLPCPLPVVDGATLVHSSDVGVVTMHPTGTGTGRMSSVVGGPQGTISRKSSVSSSMLTGTVDPASTTSSEVFSFMVVHGTTSWLNGHTPADPTQSFVVLTSSVTVVPLLSLPMSSSSSRSRSRSPSLSASSSESVIFSTVSVIPLSTVPATSVKTSSSSSTGTGSTSSIVAGSSGIHSNISSSVSGSGSSTGVNGASSRSITSSVSSSSNTGISSAVRDSSSSVPFVSSSTISKPAPIHSTTRLVSSTIASESASSSAPAITRLTTTRVIPLSTGNTPPTLSATSSSTSHGRGYTVASGGWDASSSSTSESSLNIYTSFTMGTLTTLTAAGGFKTGQPSTRALANLTTPVASLSSRTSSLSNQTSILTSTSSAHTTSTSSMISLKNAISTTESIPLINSTSTYNSISLSNTHSFPTMIPLPNTTLVTKSVPLVNSASVYNSASSFHAASISMSIPLSRPMMSSSLMPTFKATSAIIASSPANSTSAALTSPIIASSSTNSTSATPTSSTIVASATPSSCGERGDFVLTFDDVPSLPVSNASHTSDVQPEPFFNPYHQFRFSDGFTVAPPPKRMPFLPSSSPFLLEFTPNFNASTSNRHTGPNVADHGFAGQIGSADEGSTGCFNFNLYGASLGCDSQGPPCDFTFTGYSYDAASRETSQLSQQRIRVPACPELSHAQCTLMPIDLDPGFRDLSFFLVNVTVAGTARVWWMDDLRLGWADDTCEGGLCR</sequence>
<dbReference type="Proteomes" id="UP000672032">
    <property type="component" value="Chromosome 4"/>
</dbReference>
<evidence type="ECO:0000313" key="4">
    <source>
        <dbReference type="EMBL" id="QSZ33470.1"/>
    </source>
</evidence>
<feature type="region of interest" description="Disordered" evidence="1">
    <location>
        <begin position="223"/>
        <end position="277"/>
    </location>
</feature>
<evidence type="ECO:0000256" key="2">
    <source>
        <dbReference type="SAM" id="SignalP"/>
    </source>
</evidence>
<feature type="chain" id="PRO_5032614235" description="DUF7371 domain-containing protein" evidence="2">
    <location>
        <begin position="20"/>
        <end position="770"/>
    </location>
</feature>
<proteinExistence type="predicted"/>
<feature type="compositionally biased region" description="Low complexity" evidence="1">
    <location>
        <begin position="223"/>
        <end position="275"/>
    </location>
</feature>
<organism evidence="4 5">
    <name type="scientific">Monilinia vaccinii-corymbosi</name>
    <dbReference type="NCBI Taxonomy" id="61207"/>
    <lineage>
        <taxon>Eukaryota</taxon>
        <taxon>Fungi</taxon>
        <taxon>Dikarya</taxon>
        <taxon>Ascomycota</taxon>
        <taxon>Pezizomycotina</taxon>
        <taxon>Leotiomycetes</taxon>
        <taxon>Helotiales</taxon>
        <taxon>Sclerotiniaceae</taxon>
        <taxon>Monilinia</taxon>
    </lineage>
</organism>
<keyword evidence="2" id="KW-0732">Signal</keyword>
<protein>
    <recommendedName>
        <fullName evidence="3">DUF7371 domain-containing protein</fullName>
    </recommendedName>
</protein>
<dbReference type="Pfam" id="PF24086">
    <property type="entry name" value="DUF7371"/>
    <property type="match status" value="1"/>
</dbReference>
<reference evidence="4" key="1">
    <citation type="submission" date="2020-10" db="EMBL/GenBank/DDBJ databases">
        <title>Genome Sequence of Monilinia vaccinii-corymbosi Sheds Light on Mummy Berry Disease Infection of Blueberry and Mating Type.</title>
        <authorList>
            <person name="Yow A.G."/>
            <person name="Zhang Y."/>
            <person name="Bansal K."/>
            <person name="Eacker S.M."/>
            <person name="Sullivan S."/>
            <person name="Liachko I."/>
            <person name="Cubeta M.A."/>
            <person name="Rollins J.A."/>
            <person name="Ashrafi H."/>
        </authorList>
    </citation>
    <scope>NUCLEOTIDE SEQUENCE</scope>
    <source>
        <strain evidence="4">RL-1</strain>
    </source>
</reference>
<feature type="region of interest" description="Disordered" evidence="1">
    <location>
        <begin position="312"/>
        <end position="333"/>
    </location>
</feature>
<accession>A0A8A3PEF8</accession>
<evidence type="ECO:0000256" key="1">
    <source>
        <dbReference type="SAM" id="MobiDB-lite"/>
    </source>
</evidence>
<dbReference type="InterPro" id="IPR055795">
    <property type="entry name" value="DUF7371"/>
</dbReference>
<feature type="signal peptide" evidence="2">
    <location>
        <begin position="1"/>
        <end position="19"/>
    </location>
</feature>
<feature type="region of interest" description="Disordered" evidence="1">
    <location>
        <begin position="193"/>
        <end position="212"/>
    </location>
</feature>
<feature type="compositionally biased region" description="Low complexity" evidence="1">
    <location>
        <begin position="319"/>
        <end position="331"/>
    </location>
</feature>
<evidence type="ECO:0000259" key="3">
    <source>
        <dbReference type="Pfam" id="PF24086"/>
    </source>
</evidence>
<dbReference type="AlphaFoldDB" id="A0A8A3PEF8"/>
<evidence type="ECO:0000313" key="5">
    <source>
        <dbReference type="Proteomes" id="UP000672032"/>
    </source>
</evidence>